<dbReference type="Pfam" id="PF01610">
    <property type="entry name" value="DDE_Tnp_ISL3"/>
    <property type="match status" value="1"/>
</dbReference>
<gene>
    <name evidence="2" type="ORF">Rhe02_69500</name>
</gene>
<keyword evidence="3" id="KW-1185">Reference proteome</keyword>
<name>A0A8J3QDH6_9ACTN</name>
<evidence type="ECO:0000313" key="3">
    <source>
        <dbReference type="Proteomes" id="UP000612899"/>
    </source>
</evidence>
<comment type="caution">
    <text evidence="2">The sequence shown here is derived from an EMBL/GenBank/DDBJ whole genome shotgun (WGS) entry which is preliminary data.</text>
</comment>
<accession>A0A8J3QDH6</accession>
<sequence length="67" mass="7601">MEADDIAELHTFARGIRQDYAAVRNGLSLPHSSGACEGNVNRLKSLKRQMFGRANFDLLRKRVLTRQ</sequence>
<dbReference type="InterPro" id="IPR047951">
    <property type="entry name" value="Transpos_ISL3"/>
</dbReference>
<dbReference type="AlphaFoldDB" id="A0A8J3QDH6"/>
<dbReference type="InterPro" id="IPR002560">
    <property type="entry name" value="Transposase_DDE"/>
</dbReference>
<evidence type="ECO:0000259" key="1">
    <source>
        <dbReference type="Pfam" id="PF01610"/>
    </source>
</evidence>
<evidence type="ECO:0000313" key="2">
    <source>
        <dbReference type="EMBL" id="GIH08883.1"/>
    </source>
</evidence>
<protein>
    <recommendedName>
        <fullName evidence="1">Transposase IS204/IS1001/IS1096/IS1165 DDE domain-containing protein</fullName>
    </recommendedName>
</protein>
<dbReference type="PANTHER" id="PTHR33498">
    <property type="entry name" value="TRANSPOSASE FOR INSERTION SEQUENCE ELEMENT IS1557"/>
    <property type="match status" value="1"/>
</dbReference>
<dbReference type="EMBL" id="BONY01000057">
    <property type="protein sequence ID" value="GIH08883.1"/>
    <property type="molecule type" value="Genomic_DNA"/>
</dbReference>
<dbReference type="Proteomes" id="UP000612899">
    <property type="component" value="Unassembled WGS sequence"/>
</dbReference>
<reference evidence="2" key="1">
    <citation type="submission" date="2021-01" db="EMBL/GenBank/DDBJ databases">
        <title>Whole genome shotgun sequence of Rhizocola hellebori NBRC 109834.</title>
        <authorList>
            <person name="Komaki H."/>
            <person name="Tamura T."/>
        </authorList>
    </citation>
    <scope>NUCLEOTIDE SEQUENCE</scope>
    <source>
        <strain evidence="2">NBRC 109834</strain>
    </source>
</reference>
<dbReference type="PANTHER" id="PTHR33498:SF1">
    <property type="entry name" value="TRANSPOSASE FOR INSERTION SEQUENCE ELEMENT IS1557"/>
    <property type="match status" value="1"/>
</dbReference>
<feature type="domain" description="Transposase IS204/IS1001/IS1096/IS1165 DDE" evidence="1">
    <location>
        <begin position="4"/>
        <end position="63"/>
    </location>
</feature>
<organism evidence="2 3">
    <name type="scientific">Rhizocola hellebori</name>
    <dbReference type="NCBI Taxonomy" id="1392758"/>
    <lineage>
        <taxon>Bacteria</taxon>
        <taxon>Bacillati</taxon>
        <taxon>Actinomycetota</taxon>
        <taxon>Actinomycetes</taxon>
        <taxon>Micromonosporales</taxon>
        <taxon>Micromonosporaceae</taxon>
        <taxon>Rhizocola</taxon>
    </lineage>
</organism>
<proteinExistence type="predicted"/>